<reference evidence="9" key="1">
    <citation type="submission" date="2020-08" db="EMBL/GenBank/DDBJ databases">
        <title>Novel species isolated from subtropical streams in China.</title>
        <authorList>
            <person name="Lu H."/>
        </authorList>
    </citation>
    <scope>NUCLEOTIDE SEQUENCE</scope>
    <source>
        <strain evidence="9">KACC 12607</strain>
    </source>
</reference>
<dbReference type="SMART" id="SM00283">
    <property type="entry name" value="MA"/>
    <property type="match status" value="1"/>
</dbReference>
<dbReference type="InterPro" id="IPR047347">
    <property type="entry name" value="YvaQ-like_sensor"/>
</dbReference>
<dbReference type="InterPro" id="IPR051310">
    <property type="entry name" value="MCP_chemotaxis"/>
</dbReference>
<dbReference type="CDD" id="cd19411">
    <property type="entry name" value="MCP2201-like_sensor"/>
    <property type="match status" value="1"/>
</dbReference>
<evidence type="ECO:0000256" key="1">
    <source>
        <dbReference type="ARBA" id="ARBA00004370"/>
    </source>
</evidence>
<dbReference type="Pfam" id="PF00015">
    <property type="entry name" value="MCPsignal"/>
    <property type="match status" value="1"/>
</dbReference>
<keyword evidence="7" id="KW-0472">Membrane</keyword>
<dbReference type="FunFam" id="1.10.287.950:FF:000001">
    <property type="entry name" value="Methyl-accepting chemotaxis sensory transducer"/>
    <property type="match status" value="1"/>
</dbReference>
<dbReference type="SUPFAM" id="SSF58104">
    <property type="entry name" value="Methyl-accepting chemotaxis protein (MCP) signaling domain"/>
    <property type="match status" value="1"/>
</dbReference>
<keyword evidence="4" id="KW-0807">Transducer</keyword>
<dbReference type="InterPro" id="IPR004090">
    <property type="entry name" value="Chemotax_Me-accpt_rcpt"/>
</dbReference>
<dbReference type="GO" id="GO:0007165">
    <property type="term" value="P:signal transduction"/>
    <property type="evidence" value="ECO:0007669"/>
    <property type="project" value="UniProtKB-KW"/>
</dbReference>
<evidence type="ECO:0000256" key="4">
    <source>
        <dbReference type="PROSITE-ProRule" id="PRU00284"/>
    </source>
</evidence>
<comment type="subcellular location">
    <subcellularLocation>
        <location evidence="1">Membrane</location>
    </subcellularLocation>
</comment>
<dbReference type="Gene3D" id="1.10.287.950">
    <property type="entry name" value="Methyl-accepting chemotaxis protein"/>
    <property type="match status" value="1"/>
</dbReference>
<feature type="domain" description="Methyl-accepting transducer" evidence="8">
    <location>
        <begin position="277"/>
        <end position="506"/>
    </location>
</feature>
<evidence type="ECO:0000256" key="5">
    <source>
        <dbReference type="SAM" id="Coils"/>
    </source>
</evidence>
<comment type="caution">
    <text evidence="9">The sequence shown here is derived from an EMBL/GenBank/DDBJ whole genome shotgun (WGS) entry which is preliminary data.</text>
</comment>
<dbReference type="RefSeq" id="WP_186910664.1">
    <property type="nucleotide sequence ID" value="NZ_JACOFV010000001.1"/>
</dbReference>
<organism evidence="9 10">
    <name type="scientific">Undibacterium jejuense</name>
    <dbReference type="NCBI Taxonomy" id="1344949"/>
    <lineage>
        <taxon>Bacteria</taxon>
        <taxon>Pseudomonadati</taxon>
        <taxon>Pseudomonadota</taxon>
        <taxon>Betaproteobacteria</taxon>
        <taxon>Burkholderiales</taxon>
        <taxon>Oxalobacteraceae</taxon>
        <taxon>Undibacterium</taxon>
    </lineage>
</organism>
<proteinExistence type="inferred from homology"/>
<feature type="transmembrane region" description="Helical" evidence="7">
    <location>
        <begin position="197"/>
        <end position="216"/>
    </location>
</feature>
<feature type="coiled-coil region" evidence="5">
    <location>
        <begin position="477"/>
        <end position="515"/>
    </location>
</feature>
<feature type="transmembrane region" description="Helical" evidence="7">
    <location>
        <begin position="12"/>
        <end position="34"/>
    </location>
</feature>
<evidence type="ECO:0000256" key="7">
    <source>
        <dbReference type="SAM" id="Phobius"/>
    </source>
</evidence>
<dbReference type="Proteomes" id="UP000634011">
    <property type="component" value="Unassembled WGS sequence"/>
</dbReference>
<keyword evidence="2" id="KW-0488">Methylation</keyword>
<dbReference type="GO" id="GO:0004888">
    <property type="term" value="F:transmembrane signaling receptor activity"/>
    <property type="evidence" value="ECO:0007669"/>
    <property type="project" value="InterPro"/>
</dbReference>
<sequence length="588" mass="64119">MKIEDTKVSTRLIAGFGLVLGFLLLVLGLGIMNLQQMHARMDQIVKFNDEETRFARVMYLSVTERALALRNLILLKEDEGKKIEHERILDQQKKYHDAADQLEALLKKDADPTALQLSLLKEMKEQATLSEPYIAKGMGLALGGQPEEAYKYLRYEYRPVQKKWWDLINAFIDDEESQNKVAVKEAEDQYVSTRNTMLILGVLALLVGTLAAWLIVRSLLKQLGGEPRYAVQIAEKIAAGDLGMEIRLDHGDEHSLMYAMNAMRNGLSDIVGMVRTGTETIATASKQIASGNMDLSSRSEQQAGSLEETASSMEELTSTVKQNADSARQANQLAMSASDVAVKGGHVVSEVVQTMGSINDSSHKIVDIIGVIDSIAFQTNILALNAAVEAARAGEQGRGFAVVASEVRSLAQRSAEAAREIKKLIDDSVNKVATGTKLVDQAGVTMEEIVTSIQKVTGIMSEIMLATQEQTAGIEQINEAIVQMDDVTQQNAALVEEAAAAATALQDQADNLSDLVSTFQLAGNQQGSVLANATHEAVPKSDVRKVVPLVKKAESKVKSTPPLKQIKRLANTKASNSHNQVMEDWDEF</sequence>
<dbReference type="PANTHER" id="PTHR43531">
    <property type="entry name" value="PROTEIN ICFG"/>
    <property type="match status" value="1"/>
</dbReference>
<name>A0A923HAE2_9BURK</name>
<dbReference type="PROSITE" id="PS50111">
    <property type="entry name" value="CHEMOTAXIS_TRANSDUC_2"/>
    <property type="match status" value="1"/>
</dbReference>
<dbReference type="GO" id="GO:0006935">
    <property type="term" value="P:chemotaxis"/>
    <property type="evidence" value="ECO:0007669"/>
    <property type="project" value="InterPro"/>
</dbReference>
<comment type="similarity">
    <text evidence="3">Belongs to the methyl-accepting chemotaxis (MCP) protein family.</text>
</comment>
<evidence type="ECO:0000259" key="8">
    <source>
        <dbReference type="PROSITE" id="PS50111"/>
    </source>
</evidence>
<evidence type="ECO:0000256" key="3">
    <source>
        <dbReference type="ARBA" id="ARBA00029447"/>
    </source>
</evidence>
<dbReference type="GO" id="GO:0005886">
    <property type="term" value="C:plasma membrane"/>
    <property type="evidence" value="ECO:0007669"/>
    <property type="project" value="TreeGrafter"/>
</dbReference>
<keyword evidence="5" id="KW-0175">Coiled coil</keyword>
<dbReference type="InterPro" id="IPR004089">
    <property type="entry name" value="MCPsignal_dom"/>
</dbReference>
<dbReference type="AlphaFoldDB" id="A0A923HAE2"/>
<evidence type="ECO:0000313" key="9">
    <source>
        <dbReference type="EMBL" id="MBC3860737.1"/>
    </source>
</evidence>
<evidence type="ECO:0000256" key="6">
    <source>
        <dbReference type="SAM" id="MobiDB-lite"/>
    </source>
</evidence>
<accession>A0A923HAE2</accession>
<protein>
    <submittedName>
        <fullName evidence="9">MCP four helix bundle domain-containing protein</fullName>
    </submittedName>
</protein>
<evidence type="ECO:0000313" key="10">
    <source>
        <dbReference type="Proteomes" id="UP000634011"/>
    </source>
</evidence>
<dbReference type="InterPro" id="IPR024478">
    <property type="entry name" value="HlyB_4HB_MCP"/>
</dbReference>
<dbReference type="PRINTS" id="PR00260">
    <property type="entry name" value="CHEMTRNSDUCR"/>
</dbReference>
<keyword evidence="10" id="KW-1185">Reference proteome</keyword>
<dbReference type="PANTHER" id="PTHR43531:SF14">
    <property type="entry name" value="METHYL-ACCEPTING CHEMOTAXIS PROTEIN I-RELATED"/>
    <property type="match status" value="1"/>
</dbReference>
<keyword evidence="7" id="KW-0812">Transmembrane</keyword>
<keyword evidence="7" id="KW-1133">Transmembrane helix</keyword>
<dbReference type="EMBL" id="JACOFV010000001">
    <property type="protein sequence ID" value="MBC3860737.1"/>
    <property type="molecule type" value="Genomic_DNA"/>
</dbReference>
<gene>
    <name evidence="9" type="ORF">H8K32_01395</name>
</gene>
<feature type="region of interest" description="Disordered" evidence="6">
    <location>
        <begin position="292"/>
        <end position="327"/>
    </location>
</feature>
<dbReference type="Pfam" id="PF12729">
    <property type="entry name" value="4HB_MCP_1"/>
    <property type="match status" value="1"/>
</dbReference>
<evidence type="ECO:0000256" key="2">
    <source>
        <dbReference type="ARBA" id="ARBA00022481"/>
    </source>
</evidence>
<dbReference type="CDD" id="cd11386">
    <property type="entry name" value="MCP_signal"/>
    <property type="match status" value="1"/>
</dbReference>